<organism evidence="13 14">
    <name type="scientific">Coffea canephora</name>
    <name type="common">Robusta coffee</name>
    <dbReference type="NCBI Taxonomy" id="49390"/>
    <lineage>
        <taxon>Eukaryota</taxon>
        <taxon>Viridiplantae</taxon>
        <taxon>Streptophyta</taxon>
        <taxon>Embryophyta</taxon>
        <taxon>Tracheophyta</taxon>
        <taxon>Spermatophyta</taxon>
        <taxon>Magnoliopsida</taxon>
        <taxon>eudicotyledons</taxon>
        <taxon>Gunneridae</taxon>
        <taxon>Pentapetalae</taxon>
        <taxon>asterids</taxon>
        <taxon>lamiids</taxon>
        <taxon>Gentianales</taxon>
        <taxon>Rubiaceae</taxon>
        <taxon>Ixoroideae</taxon>
        <taxon>Gardenieae complex</taxon>
        <taxon>Bertiereae - Coffeeae clade</taxon>
        <taxon>Coffeeae</taxon>
        <taxon>Coffea</taxon>
    </lineage>
</organism>
<dbReference type="OrthoDB" id="1935686at2759"/>
<gene>
    <name evidence="13" type="ORF">GSCOC_T00020586001</name>
</gene>
<name>A0A068UAI6_COFCA</name>
<evidence type="ECO:0000259" key="11">
    <source>
        <dbReference type="Pfam" id="PF00931"/>
    </source>
</evidence>
<dbReference type="Pfam" id="PF00931">
    <property type="entry name" value="NB-ARC"/>
    <property type="match status" value="1"/>
</dbReference>
<evidence type="ECO:0000313" key="14">
    <source>
        <dbReference type="Proteomes" id="UP000295252"/>
    </source>
</evidence>
<dbReference type="GO" id="GO:0043531">
    <property type="term" value="F:ADP binding"/>
    <property type="evidence" value="ECO:0007669"/>
    <property type="project" value="InterPro"/>
</dbReference>
<sequence length="362" mass="41743">MDDMWNIEAWNELQNPFPDDRNGSKILITSRLHHVVSQFTEEGDLLNLRPLSENESWELLKRKVFTEEGYPEALVEVGKEIARNCQGLPLSVVAISGLLKTTNMICDMWKAISESLNSLIVNDPQTRCLDILELSYNHLPDYLKACFLYFGAFQGNKKIPVQKLMWLWMAEGFIQDNDLAKDYLRDLIERSLIIFAKRRSNGGVKACRVHDTVHPLCLLKAKQENFLSLITSDDEPHASFHDILDFEDFDPSNSVLKLVSIVFEDTTWEMSDDEFPELKFLKLDNLNIAEWIASEDHMPKLERLVLQKCEKLNDVPIDFVEISTLQMIEVQRCGDSVEKSVMKIKVEDKHFGTDDLKVLIIH</sequence>
<dbReference type="Pfam" id="PF23559">
    <property type="entry name" value="WHD_DRP"/>
    <property type="match status" value="1"/>
</dbReference>
<evidence type="ECO:0000256" key="10">
    <source>
        <dbReference type="ARBA" id="ARBA00022840"/>
    </source>
</evidence>
<evidence type="ECO:0000256" key="4">
    <source>
        <dbReference type="ARBA" id="ARBA00022490"/>
    </source>
</evidence>
<dbReference type="InterPro" id="IPR042197">
    <property type="entry name" value="Apaf_helical"/>
</dbReference>
<proteinExistence type="inferred from homology"/>
<keyword evidence="6" id="KW-0381">Hypersensitive response</keyword>
<dbReference type="Proteomes" id="UP000295252">
    <property type="component" value="Chromosome III"/>
</dbReference>
<keyword evidence="4" id="KW-0963">Cytoplasm</keyword>
<keyword evidence="5" id="KW-0433">Leucine-rich repeat</keyword>
<keyword evidence="9" id="KW-0611">Plant defense</keyword>
<reference evidence="14" key="1">
    <citation type="journal article" date="2014" name="Science">
        <title>The coffee genome provides insight into the convergent evolution of caffeine biosynthesis.</title>
        <authorList>
            <person name="Denoeud F."/>
            <person name="Carretero-Paulet L."/>
            <person name="Dereeper A."/>
            <person name="Droc G."/>
            <person name="Guyot R."/>
            <person name="Pietrella M."/>
            <person name="Zheng C."/>
            <person name="Alberti A."/>
            <person name="Anthony F."/>
            <person name="Aprea G."/>
            <person name="Aury J.M."/>
            <person name="Bento P."/>
            <person name="Bernard M."/>
            <person name="Bocs S."/>
            <person name="Campa C."/>
            <person name="Cenci A."/>
            <person name="Combes M.C."/>
            <person name="Crouzillat D."/>
            <person name="Da Silva C."/>
            <person name="Daddiego L."/>
            <person name="De Bellis F."/>
            <person name="Dussert S."/>
            <person name="Garsmeur O."/>
            <person name="Gayraud T."/>
            <person name="Guignon V."/>
            <person name="Jahn K."/>
            <person name="Jamilloux V."/>
            <person name="Joet T."/>
            <person name="Labadie K."/>
            <person name="Lan T."/>
            <person name="Leclercq J."/>
            <person name="Lepelley M."/>
            <person name="Leroy T."/>
            <person name="Li L.T."/>
            <person name="Librado P."/>
            <person name="Lopez L."/>
            <person name="Munoz A."/>
            <person name="Noel B."/>
            <person name="Pallavicini A."/>
            <person name="Perrotta G."/>
            <person name="Poncet V."/>
            <person name="Pot D."/>
            <person name="Priyono X."/>
            <person name="Rigoreau M."/>
            <person name="Rouard M."/>
            <person name="Rozas J."/>
            <person name="Tranchant-Dubreuil C."/>
            <person name="VanBuren R."/>
            <person name="Zhang Q."/>
            <person name="Andrade A.C."/>
            <person name="Argout X."/>
            <person name="Bertrand B."/>
            <person name="de Kochko A."/>
            <person name="Graziosi G."/>
            <person name="Henry R.J."/>
            <person name="Jayarama X."/>
            <person name="Ming R."/>
            <person name="Nagai C."/>
            <person name="Rounsley S."/>
            <person name="Sankoff D."/>
            <person name="Giuliano G."/>
            <person name="Albert V.A."/>
            <person name="Wincker P."/>
            <person name="Lashermes P."/>
        </authorList>
    </citation>
    <scope>NUCLEOTIDE SEQUENCE [LARGE SCALE GENOMIC DNA]</scope>
    <source>
        <strain evidence="14">cv. DH200-94</strain>
    </source>
</reference>
<evidence type="ECO:0000256" key="7">
    <source>
        <dbReference type="ARBA" id="ARBA00022737"/>
    </source>
</evidence>
<comment type="subcellular location">
    <subcellularLocation>
        <location evidence="2">Cytoplasm</location>
    </subcellularLocation>
</comment>
<feature type="domain" description="NB-ARC" evidence="11">
    <location>
        <begin position="1"/>
        <end position="67"/>
    </location>
</feature>
<evidence type="ECO:0000259" key="12">
    <source>
        <dbReference type="Pfam" id="PF23559"/>
    </source>
</evidence>
<comment type="function">
    <text evidence="1">Confers resistance to late blight (Phytophthora infestans) races carrying the avirulence gene Avr1. Resistance proteins guard the plant against pathogens that contain an appropriate avirulence protein via an indirect interaction with this avirulence protein. That triggers a defense system including the hypersensitive response, which restricts the pathogen growth.</text>
</comment>
<dbReference type="GO" id="GO:0009626">
    <property type="term" value="P:plant-type hypersensitive response"/>
    <property type="evidence" value="ECO:0007669"/>
    <property type="project" value="UniProtKB-KW"/>
</dbReference>
<dbReference type="Gene3D" id="3.80.10.10">
    <property type="entry name" value="Ribonuclease Inhibitor"/>
    <property type="match status" value="1"/>
</dbReference>
<dbReference type="AlphaFoldDB" id="A0A068UAI6"/>
<evidence type="ECO:0000256" key="6">
    <source>
        <dbReference type="ARBA" id="ARBA00022667"/>
    </source>
</evidence>
<dbReference type="PANTHER" id="PTHR23155:SF1152">
    <property type="entry name" value="AAA+ ATPASE DOMAIN-CONTAINING PROTEIN"/>
    <property type="match status" value="1"/>
</dbReference>
<protein>
    <submittedName>
        <fullName evidence="13">Uncharacterized protein</fullName>
    </submittedName>
</protein>
<keyword evidence="14" id="KW-1185">Reference proteome</keyword>
<dbReference type="PANTHER" id="PTHR23155">
    <property type="entry name" value="DISEASE RESISTANCE PROTEIN RP"/>
    <property type="match status" value="1"/>
</dbReference>
<evidence type="ECO:0000256" key="3">
    <source>
        <dbReference type="ARBA" id="ARBA00008894"/>
    </source>
</evidence>
<evidence type="ECO:0000256" key="5">
    <source>
        <dbReference type="ARBA" id="ARBA00022614"/>
    </source>
</evidence>
<dbReference type="InParanoid" id="A0A068UAI6"/>
<feature type="domain" description="Disease resistance protein winged helix" evidence="12">
    <location>
        <begin position="153"/>
        <end position="216"/>
    </location>
</feature>
<dbReference type="InterPro" id="IPR036388">
    <property type="entry name" value="WH-like_DNA-bd_sf"/>
</dbReference>
<keyword evidence="8" id="KW-0547">Nucleotide-binding</keyword>
<dbReference type="Gene3D" id="1.10.10.10">
    <property type="entry name" value="Winged helix-like DNA-binding domain superfamily/Winged helix DNA-binding domain"/>
    <property type="match status" value="1"/>
</dbReference>
<keyword evidence="7" id="KW-0677">Repeat</keyword>
<comment type="similarity">
    <text evidence="3">Belongs to the disease resistance NB-LRR family.</text>
</comment>
<dbReference type="FunFam" id="1.10.10.10:FF:000322">
    <property type="entry name" value="Probable disease resistance protein At1g63360"/>
    <property type="match status" value="1"/>
</dbReference>
<dbReference type="GO" id="GO:0005737">
    <property type="term" value="C:cytoplasm"/>
    <property type="evidence" value="ECO:0007669"/>
    <property type="project" value="UniProtKB-SubCell"/>
</dbReference>
<dbReference type="OMA" id="INPICIN"/>
<accession>A0A068UAI6</accession>
<dbReference type="EMBL" id="HG739100">
    <property type="protein sequence ID" value="CDP05506.1"/>
    <property type="molecule type" value="Genomic_DNA"/>
</dbReference>
<dbReference type="STRING" id="49390.A0A068UAI6"/>
<evidence type="ECO:0000256" key="9">
    <source>
        <dbReference type="ARBA" id="ARBA00022821"/>
    </source>
</evidence>
<dbReference type="Gramene" id="CDP05506">
    <property type="protein sequence ID" value="CDP05506"/>
    <property type="gene ID" value="GSCOC_T00020586001"/>
</dbReference>
<evidence type="ECO:0000313" key="13">
    <source>
        <dbReference type="EMBL" id="CDP05506.1"/>
    </source>
</evidence>
<dbReference type="GO" id="GO:0005524">
    <property type="term" value="F:ATP binding"/>
    <property type="evidence" value="ECO:0007669"/>
    <property type="project" value="UniProtKB-KW"/>
</dbReference>
<dbReference type="InterPro" id="IPR058922">
    <property type="entry name" value="WHD_DRP"/>
</dbReference>
<dbReference type="PhylomeDB" id="A0A068UAI6"/>
<evidence type="ECO:0000256" key="2">
    <source>
        <dbReference type="ARBA" id="ARBA00004496"/>
    </source>
</evidence>
<evidence type="ECO:0000256" key="1">
    <source>
        <dbReference type="ARBA" id="ARBA00002074"/>
    </source>
</evidence>
<dbReference type="InterPro" id="IPR032675">
    <property type="entry name" value="LRR_dom_sf"/>
</dbReference>
<evidence type="ECO:0000256" key="8">
    <source>
        <dbReference type="ARBA" id="ARBA00022741"/>
    </source>
</evidence>
<dbReference type="InterPro" id="IPR027417">
    <property type="entry name" value="P-loop_NTPase"/>
</dbReference>
<dbReference type="InterPro" id="IPR002182">
    <property type="entry name" value="NB-ARC"/>
</dbReference>
<dbReference type="Gene3D" id="1.10.8.430">
    <property type="entry name" value="Helical domain of apoptotic protease-activating factors"/>
    <property type="match status" value="1"/>
</dbReference>
<dbReference type="InterPro" id="IPR044974">
    <property type="entry name" value="Disease_R_plants"/>
</dbReference>
<dbReference type="SUPFAM" id="SSF52540">
    <property type="entry name" value="P-loop containing nucleoside triphosphate hydrolases"/>
    <property type="match status" value="1"/>
</dbReference>
<keyword evidence="10" id="KW-0067">ATP-binding</keyword>